<dbReference type="STRING" id="1810504.PG2T_14530"/>
<feature type="domain" description="Rieske" evidence="8">
    <location>
        <begin position="46"/>
        <end position="161"/>
    </location>
</feature>
<evidence type="ECO:0000313" key="9">
    <source>
        <dbReference type="EMBL" id="ANX05276.1"/>
    </source>
</evidence>
<dbReference type="PANTHER" id="PTHR43756:SF5">
    <property type="entry name" value="CHOLINE MONOOXYGENASE, CHLOROPLASTIC"/>
    <property type="match status" value="1"/>
</dbReference>
<keyword evidence="5" id="KW-0408">Iron</keyword>
<proteinExistence type="predicted"/>
<dbReference type="InParanoid" id="A0A1B1YX34"/>
<dbReference type="GO" id="GO:0005506">
    <property type="term" value="F:iron ion binding"/>
    <property type="evidence" value="ECO:0007669"/>
    <property type="project" value="InterPro"/>
</dbReference>
<evidence type="ECO:0000256" key="3">
    <source>
        <dbReference type="ARBA" id="ARBA00022723"/>
    </source>
</evidence>
<dbReference type="GO" id="GO:0051537">
    <property type="term" value="F:2 iron, 2 sulfur cluster binding"/>
    <property type="evidence" value="ECO:0007669"/>
    <property type="project" value="UniProtKB-KW"/>
</dbReference>
<dbReference type="KEGG" id="gbi:PG2T_14530"/>
<protein>
    <submittedName>
        <fullName evidence="9">Rieske (2Fe-2S) protein</fullName>
    </submittedName>
</protein>
<dbReference type="Pfam" id="PF00848">
    <property type="entry name" value="Ring_hydroxyl_A"/>
    <property type="match status" value="1"/>
</dbReference>
<dbReference type="AlphaFoldDB" id="A0A1B1YX34"/>
<dbReference type="RefSeq" id="WP_068807096.1">
    <property type="nucleotide sequence ID" value="NZ_CP014671.1"/>
</dbReference>
<keyword evidence="3" id="KW-0479">Metal-binding</keyword>
<comment type="cofactor">
    <cofactor evidence="1">
        <name>Fe cation</name>
        <dbReference type="ChEBI" id="CHEBI:24875"/>
    </cofactor>
</comment>
<name>A0A1B1YX34_9GAMM</name>
<dbReference type="PRINTS" id="PR00090">
    <property type="entry name" value="RNGDIOXGNASE"/>
</dbReference>
<sequence>MNAPSTLPVTDLVWPAEGFTRVPYRVYQDPAIYALEQERIFRGRTWNFVALTAELPRAGDYKTTHVGDTPVIVSRDRDGQFHVLVNRCAHRGALVCRDLRGNAGTLTCVYHQWAYDAKGDLIGVPFRKGLGGKGGYPADFDMKQHGLQKLNVEVFGDCIFASFAADMPSVEDYFGPRMADYHRRMFNRPVEVLGYHRQFVHSNWKLYADNTHDPYHASLLHLFHATFGLYRASQICGTEMGGYEGMHNCIHARSGTDEGRLDSYKQEGGRSYQENYSLADPSVLKGWPEYADGDTLCIHVIFPNLVAQQIANTLATRQIVTHGPQQFELIWTYFGYVDDTPEQRAMRIKQINLIGPAGLISMEDGDVCELVQNAIVRDGDACSIVEMGGRDIADIDSTLTEVGMRGFWKGYRAIMGL</sequence>
<keyword evidence="7" id="KW-0520">NAD</keyword>
<organism evidence="9 10">
    <name type="scientific">Immundisolibacter cernigliae</name>
    <dbReference type="NCBI Taxonomy" id="1810504"/>
    <lineage>
        <taxon>Bacteria</taxon>
        <taxon>Pseudomonadati</taxon>
        <taxon>Pseudomonadota</taxon>
        <taxon>Gammaproteobacteria</taxon>
        <taxon>Immundisolibacterales</taxon>
        <taxon>Immundisolibacteraceae</taxon>
        <taxon>Immundisolibacter</taxon>
    </lineage>
</organism>
<dbReference type="InterPro" id="IPR015881">
    <property type="entry name" value="ARHD_Rieske_2Fe_2S"/>
</dbReference>
<reference evidence="10" key="1">
    <citation type="submission" date="2016-03" db="EMBL/GenBank/DDBJ databases">
        <title>Complete genome sequence of Solimmundus cernigliae, representing a novel lineage of polycyclic aromatic hydrocarbon degraders within the Gammaproteobacteria.</title>
        <authorList>
            <person name="Singleton D.R."/>
            <person name="Dickey A.N."/>
            <person name="Scholl E.H."/>
            <person name="Wright F.A."/>
            <person name="Aitken M.D."/>
        </authorList>
    </citation>
    <scope>NUCLEOTIDE SEQUENCE [LARGE SCALE GENOMIC DNA]</scope>
    <source>
        <strain evidence="10">TR3.2</strain>
    </source>
</reference>
<keyword evidence="10" id="KW-1185">Reference proteome</keyword>
<evidence type="ECO:0000259" key="8">
    <source>
        <dbReference type="PROSITE" id="PS51296"/>
    </source>
</evidence>
<evidence type="ECO:0000256" key="7">
    <source>
        <dbReference type="ARBA" id="ARBA00023027"/>
    </source>
</evidence>
<evidence type="ECO:0000256" key="2">
    <source>
        <dbReference type="ARBA" id="ARBA00022714"/>
    </source>
</evidence>
<dbReference type="Proteomes" id="UP000092952">
    <property type="component" value="Chromosome"/>
</dbReference>
<dbReference type="InterPro" id="IPR036922">
    <property type="entry name" value="Rieske_2Fe-2S_sf"/>
</dbReference>
<evidence type="ECO:0000256" key="1">
    <source>
        <dbReference type="ARBA" id="ARBA00001962"/>
    </source>
</evidence>
<dbReference type="Gene3D" id="3.90.380.10">
    <property type="entry name" value="Naphthalene 1,2-dioxygenase Alpha Subunit, Chain A, domain 1"/>
    <property type="match status" value="1"/>
</dbReference>
<dbReference type="OrthoDB" id="9796486at2"/>
<dbReference type="EMBL" id="CP014671">
    <property type="protein sequence ID" value="ANX05276.1"/>
    <property type="molecule type" value="Genomic_DNA"/>
</dbReference>
<keyword evidence="6" id="KW-0411">Iron-sulfur</keyword>
<evidence type="ECO:0000256" key="4">
    <source>
        <dbReference type="ARBA" id="ARBA00023002"/>
    </source>
</evidence>
<dbReference type="GO" id="GO:0016491">
    <property type="term" value="F:oxidoreductase activity"/>
    <property type="evidence" value="ECO:0007669"/>
    <property type="project" value="UniProtKB-KW"/>
</dbReference>
<dbReference type="SUPFAM" id="SSF55961">
    <property type="entry name" value="Bet v1-like"/>
    <property type="match status" value="1"/>
</dbReference>
<dbReference type="SUPFAM" id="SSF50022">
    <property type="entry name" value="ISP domain"/>
    <property type="match status" value="1"/>
</dbReference>
<evidence type="ECO:0000256" key="6">
    <source>
        <dbReference type="ARBA" id="ARBA00023014"/>
    </source>
</evidence>
<dbReference type="PANTHER" id="PTHR43756">
    <property type="entry name" value="CHOLINE MONOOXYGENASE, CHLOROPLASTIC"/>
    <property type="match status" value="1"/>
</dbReference>
<keyword evidence="4" id="KW-0560">Oxidoreductase</keyword>
<dbReference type="InterPro" id="IPR001663">
    <property type="entry name" value="Rng_hydr_dOase-A"/>
</dbReference>
<dbReference type="Pfam" id="PF00355">
    <property type="entry name" value="Rieske"/>
    <property type="match status" value="1"/>
</dbReference>
<dbReference type="InterPro" id="IPR015879">
    <property type="entry name" value="Ring_hydroxy_dOase_asu_C_dom"/>
</dbReference>
<keyword evidence="2" id="KW-0001">2Fe-2S</keyword>
<accession>A0A1B1YX34</accession>
<dbReference type="Gene3D" id="2.102.10.10">
    <property type="entry name" value="Rieske [2Fe-2S] iron-sulphur domain"/>
    <property type="match status" value="1"/>
</dbReference>
<dbReference type="PROSITE" id="PS51296">
    <property type="entry name" value="RIESKE"/>
    <property type="match status" value="1"/>
</dbReference>
<evidence type="ECO:0000256" key="5">
    <source>
        <dbReference type="ARBA" id="ARBA00023004"/>
    </source>
</evidence>
<dbReference type="PROSITE" id="PS00570">
    <property type="entry name" value="RING_HYDROXYL_ALPHA"/>
    <property type="match status" value="1"/>
</dbReference>
<gene>
    <name evidence="9" type="ORF">PG2T_14530</name>
</gene>
<evidence type="ECO:0000313" key="10">
    <source>
        <dbReference type="Proteomes" id="UP000092952"/>
    </source>
</evidence>
<dbReference type="InterPro" id="IPR017941">
    <property type="entry name" value="Rieske_2Fe-2S"/>
</dbReference>